<protein>
    <recommendedName>
        <fullName evidence="1">Heterokaryon incompatibility domain-containing protein</fullName>
    </recommendedName>
</protein>
<comment type="caution">
    <text evidence="2">The sequence shown here is derived from an EMBL/GenBank/DDBJ whole genome shotgun (WGS) entry which is preliminary data.</text>
</comment>
<proteinExistence type="predicted"/>
<dbReference type="Pfam" id="PF06985">
    <property type="entry name" value="HET"/>
    <property type="match status" value="1"/>
</dbReference>
<dbReference type="Proteomes" id="UP000566819">
    <property type="component" value="Unassembled WGS sequence"/>
</dbReference>
<evidence type="ECO:0000313" key="3">
    <source>
        <dbReference type="Proteomes" id="UP000566819"/>
    </source>
</evidence>
<reference evidence="2 3" key="1">
    <citation type="submission" date="2020-03" db="EMBL/GenBank/DDBJ databases">
        <title>Draft Genome Sequence of Cudoniella acicularis.</title>
        <authorList>
            <person name="Buettner E."/>
            <person name="Kellner H."/>
        </authorList>
    </citation>
    <scope>NUCLEOTIDE SEQUENCE [LARGE SCALE GENOMIC DNA]</scope>
    <source>
        <strain evidence="2 3">DSM 108380</strain>
    </source>
</reference>
<keyword evidence="3" id="KW-1185">Reference proteome</keyword>
<dbReference type="PANTHER" id="PTHR33112:SF8">
    <property type="entry name" value="HETEROKARYON INCOMPATIBILITY DOMAIN-CONTAINING PROTEIN"/>
    <property type="match status" value="1"/>
</dbReference>
<dbReference type="OrthoDB" id="5362512at2759"/>
<dbReference type="AlphaFoldDB" id="A0A8H4W4E0"/>
<organism evidence="2 3">
    <name type="scientific">Cudoniella acicularis</name>
    <dbReference type="NCBI Taxonomy" id="354080"/>
    <lineage>
        <taxon>Eukaryota</taxon>
        <taxon>Fungi</taxon>
        <taxon>Dikarya</taxon>
        <taxon>Ascomycota</taxon>
        <taxon>Pezizomycotina</taxon>
        <taxon>Leotiomycetes</taxon>
        <taxon>Helotiales</taxon>
        <taxon>Tricladiaceae</taxon>
        <taxon>Cudoniella</taxon>
    </lineage>
</organism>
<dbReference type="InterPro" id="IPR010730">
    <property type="entry name" value="HET"/>
</dbReference>
<dbReference type="PANTHER" id="PTHR33112">
    <property type="entry name" value="DOMAIN PROTEIN, PUTATIVE-RELATED"/>
    <property type="match status" value="1"/>
</dbReference>
<sequence length="629" mass="72247">MARVRLRGESHDIEAPPILNALNQQLETPRVVRVAYNQDRLWQEPLESKFGNYSSNRLSRCRLTIEICTSPPREMSHDWYRPEPYFPLRVFRGRHKKEGQPNFKEGTLVASLSVTINRSTLKNEYDRNFGSGWSLTLIDQDIPAQFAFYTNLDSTFELGKRWLNRCLADHEFCRELRTRERRLPTRLIEIGMRQNSITASLRLSEELAKDVIYMTLSHCWGTIPTLTLTAKSYVVLRSGLHLGLLPKTFRDAMIISYRLGCNYVWIDSLCIIQDSQEDWARESIKMADVYQNSMCTISAMAAENSHSGCFVERNALSLFPCRITGDKEKGLYVHKCDLDAKRTWGKVPRHKPILETRGWALQELLLSPRIIKYGSRIISWECRQMTASEEWPHGVETDRIESARLKDAFTKLTHKQGGFNEVDNFCEVWDKIKKSYMSCSLTKPEDKLVAISGMIQAIQLCNTFNNVAGLWRENLIMELLWSADLSSLPKPTVYIAPSWSWASINGGLGDYLHIRNRFEKEWRATVIDVQVTHSNPGAFGTGQISDGTLTIRGIVQRLKWRRSRDSTPSPLVLLNLDGTECRLNDHWWPDEPVSPTLKIWGFPIVNWTARAGILGSPLEPHNIDSQIQQ</sequence>
<evidence type="ECO:0000313" key="2">
    <source>
        <dbReference type="EMBL" id="KAF4633101.1"/>
    </source>
</evidence>
<feature type="domain" description="Heterokaryon incompatibility" evidence="1">
    <location>
        <begin position="213"/>
        <end position="363"/>
    </location>
</feature>
<evidence type="ECO:0000259" key="1">
    <source>
        <dbReference type="Pfam" id="PF06985"/>
    </source>
</evidence>
<dbReference type="EMBL" id="JAAMPI010000289">
    <property type="protein sequence ID" value="KAF4633101.1"/>
    <property type="molecule type" value="Genomic_DNA"/>
</dbReference>
<accession>A0A8H4W4E0</accession>
<gene>
    <name evidence="2" type="ORF">G7Y89_g5025</name>
</gene>
<name>A0A8H4W4E0_9HELO</name>